<dbReference type="PANTHER" id="PTHR33055">
    <property type="entry name" value="TRANSPOSASE FOR INSERTION SEQUENCE ELEMENT IS1111A"/>
    <property type="match status" value="1"/>
</dbReference>
<evidence type="ECO:0000259" key="1">
    <source>
        <dbReference type="Pfam" id="PF01548"/>
    </source>
</evidence>
<dbReference type="Pfam" id="PF02371">
    <property type="entry name" value="Transposase_20"/>
    <property type="match status" value="1"/>
</dbReference>
<gene>
    <name evidence="3" type="ORF">NK718_21825</name>
</gene>
<dbReference type="NCBIfam" id="NF033542">
    <property type="entry name" value="transpos_IS110"/>
    <property type="match status" value="1"/>
</dbReference>
<proteinExistence type="predicted"/>
<evidence type="ECO:0000259" key="2">
    <source>
        <dbReference type="Pfam" id="PF02371"/>
    </source>
</evidence>
<dbReference type="InterPro" id="IPR003346">
    <property type="entry name" value="Transposase_20"/>
</dbReference>
<dbReference type="InterPro" id="IPR002525">
    <property type="entry name" value="Transp_IS110-like_N"/>
</dbReference>
<dbReference type="PANTHER" id="PTHR33055:SF13">
    <property type="entry name" value="TRANSPOSASE"/>
    <property type="match status" value="1"/>
</dbReference>
<sequence>MSINPVVIGIDVSKATLDIFDPVQGLSRIANTPEAVGALAPDWARRGCIVVFEATGSYDRALAEALDAAGVAHARVNPAQARDFARAMGRKAKTDPIDARILAEMGQRMPLRLRTAGDRDRESLARLQKRRDQLVAMRAQERTRLREETAPTLKGKIADHIKFLGGHIAALEKEIKALIAASPTLREADRRLRTAPGVGDATSTTLLALAPELGAIGPKAVAALGGVAPYNVDSGAFRGRRTVRGGRKRVRQALYMACVSLVKTRSPLARWYWRLREQGKPPKLALIALARKLLITLNAMLRDQKDYRSA</sequence>
<dbReference type="Pfam" id="PF01548">
    <property type="entry name" value="DEDD_Tnp_IS110"/>
    <property type="match status" value="1"/>
</dbReference>
<evidence type="ECO:0000313" key="3">
    <source>
        <dbReference type="EMBL" id="MCP8941163.1"/>
    </source>
</evidence>
<keyword evidence="4" id="KW-1185">Reference proteome</keyword>
<name>A0ABT1LLQ0_9HYPH</name>
<accession>A0ABT1LLQ0</accession>
<protein>
    <submittedName>
        <fullName evidence="3">IS110 family transposase</fullName>
    </submittedName>
</protein>
<dbReference type="RefSeq" id="WP_254746841.1">
    <property type="nucleotide sequence ID" value="NZ_JANCLU010000052.1"/>
</dbReference>
<dbReference type="Proteomes" id="UP001205890">
    <property type="component" value="Unassembled WGS sequence"/>
</dbReference>
<feature type="domain" description="Transposase IS116/IS110/IS902 C-terminal" evidence="2">
    <location>
        <begin position="190"/>
        <end position="273"/>
    </location>
</feature>
<organism evidence="3 4">
    <name type="scientific">Alsobacter ponti</name>
    <dbReference type="NCBI Taxonomy" id="2962936"/>
    <lineage>
        <taxon>Bacteria</taxon>
        <taxon>Pseudomonadati</taxon>
        <taxon>Pseudomonadota</taxon>
        <taxon>Alphaproteobacteria</taxon>
        <taxon>Hyphomicrobiales</taxon>
        <taxon>Alsobacteraceae</taxon>
        <taxon>Alsobacter</taxon>
    </lineage>
</organism>
<dbReference type="InterPro" id="IPR047650">
    <property type="entry name" value="Transpos_IS110"/>
</dbReference>
<reference evidence="3 4" key="1">
    <citation type="submission" date="2022-07" db="EMBL/GenBank/DDBJ databases">
        <authorList>
            <person name="Li W.-J."/>
            <person name="Deng Q.-Q."/>
        </authorList>
    </citation>
    <scope>NUCLEOTIDE SEQUENCE [LARGE SCALE GENOMIC DNA]</scope>
    <source>
        <strain evidence="3 4">SYSU M60028</strain>
    </source>
</reference>
<evidence type="ECO:0000313" key="4">
    <source>
        <dbReference type="Proteomes" id="UP001205890"/>
    </source>
</evidence>
<dbReference type="EMBL" id="JANCLU010000052">
    <property type="protein sequence ID" value="MCP8941163.1"/>
    <property type="molecule type" value="Genomic_DNA"/>
</dbReference>
<feature type="domain" description="Transposase IS110-like N-terminal" evidence="1">
    <location>
        <begin position="9"/>
        <end position="147"/>
    </location>
</feature>
<comment type="caution">
    <text evidence="3">The sequence shown here is derived from an EMBL/GenBank/DDBJ whole genome shotgun (WGS) entry which is preliminary data.</text>
</comment>